<keyword evidence="2" id="KW-1185">Reference proteome</keyword>
<gene>
    <name evidence="1" type="ORF">M9H77_16643</name>
</gene>
<organism evidence="1 2">
    <name type="scientific">Catharanthus roseus</name>
    <name type="common">Madagascar periwinkle</name>
    <name type="synonym">Vinca rosea</name>
    <dbReference type="NCBI Taxonomy" id="4058"/>
    <lineage>
        <taxon>Eukaryota</taxon>
        <taxon>Viridiplantae</taxon>
        <taxon>Streptophyta</taxon>
        <taxon>Embryophyta</taxon>
        <taxon>Tracheophyta</taxon>
        <taxon>Spermatophyta</taxon>
        <taxon>Magnoliopsida</taxon>
        <taxon>eudicotyledons</taxon>
        <taxon>Gunneridae</taxon>
        <taxon>Pentapetalae</taxon>
        <taxon>asterids</taxon>
        <taxon>lamiids</taxon>
        <taxon>Gentianales</taxon>
        <taxon>Apocynaceae</taxon>
        <taxon>Rauvolfioideae</taxon>
        <taxon>Vinceae</taxon>
        <taxon>Catharanthinae</taxon>
        <taxon>Catharanthus</taxon>
    </lineage>
</organism>
<proteinExistence type="predicted"/>
<accession>A0ACC0B2C0</accession>
<protein>
    <submittedName>
        <fullName evidence="1">Uncharacterized protein</fullName>
    </submittedName>
</protein>
<reference evidence="2" key="1">
    <citation type="journal article" date="2023" name="Nat. Plants">
        <title>Single-cell RNA sequencing provides a high-resolution roadmap for understanding the multicellular compartmentation of specialized metabolism.</title>
        <authorList>
            <person name="Sun S."/>
            <person name="Shen X."/>
            <person name="Li Y."/>
            <person name="Li Y."/>
            <person name="Wang S."/>
            <person name="Li R."/>
            <person name="Zhang H."/>
            <person name="Shen G."/>
            <person name="Guo B."/>
            <person name="Wei J."/>
            <person name="Xu J."/>
            <person name="St-Pierre B."/>
            <person name="Chen S."/>
            <person name="Sun C."/>
        </authorList>
    </citation>
    <scope>NUCLEOTIDE SEQUENCE [LARGE SCALE GENOMIC DNA]</scope>
</reference>
<evidence type="ECO:0000313" key="2">
    <source>
        <dbReference type="Proteomes" id="UP001060085"/>
    </source>
</evidence>
<sequence>MWDRFTKPYHSWSEVPPDARDIWWGEFRTGGSISFAKHQFKKRFSKSNHLAELHKHQKVDKKGQYMDFMSEVLDLPLLEFSEKRSHRHPLFSFLFWHQGFLVQGPGGGLRRGQLYGAGSEAAHSEPRVVELELDP</sequence>
<evidence type="ECO:0000313" key="1">
    <source>
        <dbReference type="EMBL" id="KAI5666790.1"/>
    </source>
</evidence>
<name>A0ACC0B2C0_CATRO</name>
<dbReference type="EMBL" id="CM044704">
    <property type="protein sequence ID" value="KAI5666790.1"/>
    <property type="molecule type" value="Genomic_DNA"/>
</dbReference>
<comment type="caution">
    <text evidence="1">The sequence shown here is derived from an EMBL/GenBank/DDBJ whole genome shotgun (WGS) entry which is preliminary data.</text>
</comment>
<dbReference type="Proteomes" id="UP001060085">
    <property type="component" value="Linkage Group LG04"/>
</dbReference>